<comment type="caution">
    <text evidence="1">The sequence shown here is derived from an EMBL/GenBank/DDBJ whole genome shotgun (WGS) entry which is preliminary data.</text>
</comment>
<protein>
    <recommendedName>
        <fullName evidence="3">DUF222 domain-containing protein</fullName>
    </recommendedName>
</protein>
<proteinExistence type="predicted"/>
<reference evidence="2" key="1">
    <citation type="journal article" date="2019" name="Int. J. Syst. Evol. Microbiol.">
        <title>The Global Catalogue of Microorganisms (GCM) 10K type strain sequencing project: providing services to taxonomists for standard genome sequencing and annotation.</title>
        <authorList>
            <consortium name="The Broad Institute Genomics Platform"/>
            <consortium name="The Broad Institute Genome Sequencing Center for Infectious Disease"/>
            <person name="Wu L."/>
            <person name="Ma J."/>
        </authorList>
    </citation>
    <scope>NUCLEOTIDE SEQUENCE [LARGE SCALE GENOMIC DNA]</scope>
    <source>
        <strain evidence="2">NBRC 108730</strain>
    </source>
</reference>
<name>A0ABQ6JLR0_9ACTN</name>
<organism evidence="1 2">
    <name type="scientific">Angustibacter aerolatus</name>
    <dbReference type="NCBI Taxonomy" id="1162965"/>
    <lineage>
        <taxon>Bacteria</taxon>
        <taxon>Bacillati</taxon>
        <taxon>Actinomycetota</taxon>
        <taxon>Actinomycetes</taxon>
        <taxon>Kineosporiales</taxon>
        <taxon>Kineosporiaceae</taxon>
    </lineage>
</organism>
<evidence type="ECO:0008006" key="3">
    <source>
        <dbReference type="Google" id="ProtNLM"/>
    </source>
</evidence>
<dbReference type="EMBL" id="BSUZ01000001">
    <property type="protein sequence ID" value="GMA89205.1"/>
    <property type="molecule type" value="Genomic_DNA"/>
</dbReference>
<keyword evidence="2" id="KW-1185">Reference proteome</keyword>
<sequence>MTPLAACSSGESLAVGRRRRVDHQAAHVADVRDVAVRLERLHEALPGLETADDLEGQHRARTARRVLARVLAPRAALEAGVRDPLDLVATLEPGGDGLGVGDVPLDAQAERLDPLREQEAVERRDRRSEVAQRLHARLEDVREVRPQRAADAEVAAVDETVVLGSGWLNPGNRSGSAV</sequence>
<accession>A0ABQ6JLR0</accession>
<dbReference type="Proteomes" id="UP001157017">
    <property type="component" value="Unassembled WGS sequence"/>
</dbReference>
<evidence type="ECO:0000313" key="1">
    <source>
        <dbReference type="EMBL" id="GMA89205.1"/>
    </source>
</evidence>
<evidence type="ECO:0000313" key="2">
    <source>
        <dbReference type="Proteomes" id="UP001157017"/>
    </source>
</evidence>
<gene>
    <name evidence="1" type="ORF">GCM10025868_44550</name>
</gene>